<feature type="transmembrane region" description="Helical" evidence="2">
    <location>
        <begin position="150"/>
        <end position="171"/>
    </location>
</feature>
<name>A0A919U854_9ACTN</name>
<keyword evidence="2" id="KW-0472">Membrane</keyword>
<evidence type="ECO:0000256" key="1">
    <source>
        <dbReference type="SAM" id="MobiDB-lite"/>
    </source>
</evidence>
<keyword evidence="4" id="KW-1185">Reference proteome</keyword>
<feature type="transmembrane region" description="Helical" evidence="2">
    <location>
        <begin position="62"/>
        <end position="84"/>
    </location>
</feature>
<dbReference type="PANTHER" id="PTHR40761:SF1">
    <property type="entry name" value="CONSERVED INTEGRAL MEMBRANE ALANINE VALINE AND LEUCINE RICH PROTEIN-RELATED"/>
    <property type="match status" value="1"/>
</dbReference>
<gene>
    <name evidence="3" type="ORF">Dsi01nite_042350</name>
</gene>
<feature type="transmembrane region" description="Helical" evidence="2">
    <location>
        <begin position="210"/>
        <end position="230"/>
    </location>
</feature>
<feature type="transmembrane region" description="Helical" evidence="2">
    <location>
        <begin position="183"/>
        <end position="203"/>
    </location>
</feature>
<organism evidence="3 4">
    <name type="scientific">Dactylosporangium siamense</name>
    <dbReference type="NCBI Taxonomy" id="685454"/>
    <lineage>
        <taxon>Bacteria</taxon>
        <taxon>Bacillati</taxon>
        <taxon>Actinomycetota</taxon>
        <taxon>Actinomycetes</taxon>
        <taxon>Micromonosporales</taxon>
        <taxon>Micromonosporaceae</taxon>
        <taxon>Dactylosporangium</taxon>
    </lineage>
</organism>
<feature type="transmembrane region" description="Helical" evidence="2">
    <location>
        <begin position="93"/>
        <end position="110"/>
    </location>
</feature>
<protein>
    <recommendedName>
        <fullName evidence="5">Integral membrane protein</fullName>
    </recommendedName>
</protein>
<proteinExistence type="predicted"/>
<feature type="transmembrane region" description="Helical" evidence="2">
    <location>
        <begin position="242"/>
        <end position="261"/>
    </location>
</feature>
<dbReference type="RefSeq" id="WP_239136060.1">
    <property type="nucleotide sequence ID" value="NZ_BAAAVW010000013.1"/>
</dbReference>
<keyword evidence="2" id="KW-0812">Transmembrane</keyword>
<evidence type="ECO:0008006" key="5">
    <source>
        <dbReference type="Google" id="ProtNLM"/>
    </source>
</evidence>
<evidence type="ECO:0000256" key="2">
    <source>
        <dbReference type="SAM" id="Phobius"/>
    </source>
</evidence>
<feature type="transmembrane region" description="Helical" evidence="2">
    <location>
        <begin position="122"/>
        <end position="143"/>
    </location>
</feature>
<sequence>MIAAYGVANLLQSVAAARTDLHHGFHPMLLLRLGRHKSYLIGVACQFGGFALAFFARRDLPLFLVQSAMAAGLGVTALLGVLILKWKLPRTELALLVLLAFGIAALVLAAKPAPSRQIGTAGVVGLVVALGVLAVVGFFAVRLHGAPGSVALGALSGVAFGAAAVASRPLASADNLGQFFTDPLSYLLIAHSLVGQLLLGLAMQRGSTTAAVAAMDAAGAVPAALVGLLFLGDGVWPGKEWLVAAGFVVTLGSVIGLSFYAEPQHHHPISREAKTLVLSGSHGSARRPAGRSVVRHTPPVRR</sequence>
<dbReference type="AlphaFoldDB" id="A0A919U854"/>
<keyword evidence="2" id="KW-1133">Transmembrane helix</keyword>
<reference evidence="3" key="1">
    <citation type="submission" date="2021-01" db="EMBL/GenBank/DDBJ databases">
        <title>Whole genome shotgun sequence of Dactylosporangium siamense NBRC 106093.</title>
        <authorList>
            <person name="Komaki H."/>
            <person name="Tamura T."/>
        </authorList>
    </citation>
    <scope>NUCLEOTIDE SEQUENCE</scope>
    <source>
        <strain evidence="3">NBRC 106093</strain>
    </source>
</reference>
<dbReference type="PANTHER" id="PTHR40761">
    <property type="entry name" value="CONSERVED INTEGRAL MEMBRANE ALANINE VALINE AND LEUCINE RICH PROTEIN-RELATED"/>
    <property type="match status" value="1"/>
</dbReference>
<comment type="caution">
    <text evidence="3">The sequence shown here is derived from an EMBL/GenBank/DDBJ whole genome shotgun (WGS) entry which is preliminary data.</text>
</comment>
<feature type="region of interest" description="Disordered" evidence="1">
    <location>
        <begin position="280"/>
        <end position="302"/>
    </location>
</feature>
<dbReference type="Proteomes" id="UP000660611">
    <property type="component" value="Unassembled WGS sequence"/>
</dbReference>
<accession>A0A919U854</accession>
<feature type="transmembrane region" description="Helical" evidence="2">
    <location>
        <begin position="38"/>
        <end position="56"/>
    </location>
</feature>
<dbReference type="EMBL" id="BONQ01000062">
    <property type="protein sequence ID" value="GIG46194.1"/>
    <property type="molecule type" value="Genomic_DNA"/>
</dbReference>
<evidence type="ECO:0000313" key="3">
    <source>
        <dbReference type="EMBL" id="GIG46194.1"/>
    </source>
</evidence>
<evidence type="ECO:0000313" key="4">
    <source>
        <dbReference type="Proteomes" id="UP000660611"/>
    </source>
</evidence>